<feature type="transmembrane region" description="Helical" evidence="1">
    <location>
        <begin position="12"/>
        <end position="33"/>
    </location>
</feature>
<feature type="transmembrane region" description="Helical" evidence="1">
    <location>
        <begin position="45"/>
        <end position="67"/>
    </location>
</feature>
<dbReference type="RefSeq" id="WP_141195888.1">
    <property type="nucleotide sequence ID" value="NZ_CP041186.1"/>
</dbReference>
<feature type="transmembrane region" description="Helical" evidence="1">
    <location>
        <begin position="122"/>
        <end position="142"/>
    </location>
</feature>
<dbReference type="GO" id="GO:0004175">
    <property type="term" value="F:endopeptidase activity"/>
    <property type="evidence" value="ECO:0007669"/>
    <property type="project" value="UniProtKB-ARBA"/>
</dbReference>
<keyword evidence="4" id="KW-1185">Reference proteome</keyword>
<gene>
    <name evidence="3" type="ORF">FIV42_01150</name>
</gene>
<evidence type="ECO:0000259" key="2">
    <source>
        <dbReference type="Pfam" id="PF02517"/>
    </source>
</evidence>
<feature type="transmembrane region" description="Helical" evidence="1">
    <location>
        <begin position="154"/>
        <end position="172"/>
    </location>
</feature>
<keyword evidence="3" id="KW-0645">Protease</keyword>
<feature type="transmembrane region" description="Helical" evidence="1">
    <location>
        <begin position="240"/>
        <end position="261"/>
    </location>
</feature>
<feature type="transmembrane region" description="Helical" evidence="1">
    <location>
        <begin position="192"/>
        <end position="209"/>
    </location>
</feature>
<dbReference type="Pfam" id="PF02517">
    <property type="entry name" value="Rce1-like"/>
    <property type="match status" value="1"/>
</dbReference>
<dbReference type="GO" id="GO:0080120">
    <property type="term" value="P:CAAX-box protein maturation"/>
    <property type="evidence" value="ECO:0007669"/>
    <property type="project" value="UniProtKB-ARBA"/>
</dbReference>
<feature type="domain" description="CAAX prenyl protease 2/Lysostaphin resistance protein A-like" evidence="2">
    <location>
        <begin position="124"/>
        <end position="229"/>
    </location>
</feature>
<dbReference type="PANTHER" id="PTHR35797">
    <property type="entry name" value="PROTEASE-RELATED"/>
    <property type="match status" value="1"/>
</dbReference>
<keyword evidence="1" id="KW-0812">Transmembrane</keyword>
<keyword evidence="3" id="KW-0378">Hydrolase</keyword>
<keyword evidence="1" id="KW-1133">Transmembrane helix</keyword>
<dbReference type="GO" id="GO:0006508">
    <property type="term" value="P:proteolysis"/>
    <property type="evidence" value="ECO:0007669"/>
    <property type="project" value="UniProtKB-KW"/>
</dbReference>
<dbReference type="PANTHER" id="PTHR35797:SF1">
    <property type="entry name" value="PROTEASE"/>
    <property type="match status" value="1"/>
</dbReference>
<evidence type="ECO:0000256" key="1">
    <source>
        <dbReference type="SAM" id="Phobius"/>
    </source>
</evidence>
<sequence>MSTKIQQGKQPAPWLYLFGTMGWTYLFLGVVAFSGEGMYSFPLGLLTLLGGLGPAVVATLLVATGRWDERLDRSARAYWRRCFDPRSLSAGGYLWVFGLVLVLAGGPLIFDPEALGGGVFSPGPLVFLLVGFVFGALEEVGWRGYAQEALQRRMPVVWASLVIGVFWALWHVPLFFLTGSYQSELGLVTPEGAVFFAALVVGSPVYAWLYNKTGRAVLAVILYHGVGNVARELVPDVANWAEFGVEAALALAVVAVGWGVMSRRQDAQPPSCTRRP</sequence>
<reference evidence="3 4" key="1">
    <citation type="submission" date="2019-06" db="EMBL/GenBank/DDBJ databases">
        <title>Persicimonas caeni gen. nov., sp. nov., a predatory bacterium isolated from solar saltern.</title>
        <authorList>
            <person name="Wang S."/>
        </authorList>
    </citation>
    <scope>NUCLEOTIDE SEQUENCE [LARGE SCALE GENOMIC DNA]</scope>
    <source>
        <strain evidence="3 4">YN101</strain>
    </source>
</reference>
<evidence type="ECO:0000313" key="4">
    <source>
        <dbReference type="Proteomes" id="UP000315995"/>
    </source>
</evidence>
<evidence type="ECO:0000313" key="3">
    <source>
        <dbReference type="EMBL" id="QDG49390.1"/>
    </source>
</evidence>
<keyword evidence="3" id="KW-0482">Metalloprotease</keyword>
<dbReference type="GO" id="GO:0008237">
    <property type="term" value="F:metallopeptidase activity"/>
    <property type="evidence" value="ECO:0007669"/>
    <property type="project" value="UniProtKB-KW"/>
</dbReference>
<name>A0A4Y6PMB2_PERCE</name>
<dbReference type="InterPro" id="IPR003675">
    <property type="entry name" value="Rce1/LyrA-like_dom"/>
</dbReference>
<protein>
    <submittedName>
        <fullName evidence="3">CPBP family intramembrane metalloprotease</fullName>
    </submittedName>
</protein>
<keyword evidence="1" id="KW-0472">Membrane</keyword>
<dbReference type="OrthoDB" id="3693644at2"/>
<accession>A0A4Y6PMB2</accession>
<accession>A0A5B8XZA0</accession>
<feature type="transmembrane region" description="Helical" evidence="1">
    <location>
        <begin position="88"/>
        <end position="110"/>
    </location>
</feature>
<feature type="transmembrane region" description="Helical" evidence="1">
    <location>
        <begin position="216"/>
        <end position="234"/>
    </location>
</feature>
<dbReference type="AlphaFoldDB" id="A0A4Y6PMB2"/>
<dbReference type="InterPro" id="IPR042150">
    <property type="entry name" value="MmRce1-like"/>
</dbReference>
<dbReference type="EMBL" id="CP041186">
    <property type="protein sequence ID" value="QDG49390.1"/>
    <property type="molecule type" value="Genomic_DNA"/>
</dbReference>
<dbReference type="Proteomes" id="UP000315995">
    <property type="component" value="Chromosome"/>
</dbReference>
<proteinExistence type="predicted"/>
<organism evidence="3 4">
    <name type="scientific">Persicimonas caeni</name>
    <dbReference type="NCBI Taxonomy" id="2292766"/>
    <lineage>
        <taxon>Bacteria</taxon>
        <taxon>Deltaproteobacteria</taxon>
        <taxon>Bradymonadales</taxon>
        <taxon>Bradymonadaceae</taxon>
        <taxon>Persicimonas</taxon>
    </lineage>
</organism>